<dbReference type="Proteomes" id="UP001239111">
    <property type="component" value="Chromosome 4"/>
</dbReference>
<accession>A0ACC2N3J0</accession>
<comment type="caution">
    <text evidence="1">The sequence shown here is derived from an EMBL/GenBank/DDBJ whole genome shotgun (WGS) entry which is preliminary data.</text>
</comment>
<sequence>MPPKLRPELRNNTNNANDSSIQNMQNINNYFQTRSSSRATPPTPSMTLDERLEAMMKRLKFLEEREENRYKRDKESNLHIRGLQLNANDREQEVSNFLADKLKVEVGIDKVSTFKTAKGSQLVIVRVSSFEQKKLVIKSRTNLVDPHISITSNRTEKERETQENLNSIADDLRGEGKNVTVGYRTLIVDGIVEYPDKNERLTTRRSATRSPTRTPSNNKPSPTKKSNNSFSTPDQISQ</sequence>
<organism evidence="1 2">
    <name type="scientific">Eretmocerus hayati</name>
    <dbReference type="NCBI Taxonomy" id="131215"/>
    <lineage>
        <taxon>Eukaryota</taxon>
        <taxon>Metazoa</taxon>
        <taxon>Ecdysozoa</taxon>
        <taxon>Arthropoda</taxon>
        <taxon>Hexapoda</taxon>
        <taxon>Insecta</taxon>
        <taxon>Pterygota</taxon>
        <taxon>Neoptera</taxon>
        <taxon>Endopterygota</taxon>
        <taxon>Hymenoptera</taxon>
        <taxon>Apocrita</taxon>
        <taxon>Proctotrupomorpha</taxon>
        <taxon>Chalcidoidea</taxon>
        <taxon>Aphelinidae</taxon>
        <taxon>Aphelininae</taxon>
        <taxon>Eretmocerus</taxon>
    </lineage>
</organism>
<protein>
    <submittedName>
        <fullName evidence="1">Uncharacterized protein</fullName>
    </submittedName>
</protein>
<evidence type="ECO:0000313" key="2">
    <source>
        <dbReference type="Proteomes" id="UP001239111"/>
    </source>
</evidence>
<reference evidence="1" key="1">
    <citation type="submission" date="2023-04" db="EMBL/GenBank/DDBJ databases">
        <title>A chromosome-level genome assembly of the parasitoid wasp Eretmocerus hayati.</title>
        <authorList>
            <person name="Zhong Y."/>
            <person name="Liu S."/>
            <person name="Liu Y."/>
        </authorList>
    </citation>
    <scope>NUCLEOTIDE SEQUENCE</scope>
    <source>
        <strain evidence="1">ZJU_SS_LIU_2023</strain>
    </source>
</reference>
<evidence type="ECO:0000313" key="1">
    <source>
        <dbReference type="EMBL" id="KAJ8665624.1"/>
    </source>
</evidence>
<proteinExistence type="predicted"/>
<name>A0ACC2N3J0_9HYME</name>
<dbReference type="EMBL" id="CM056744">
    <property type="protein sequence ID" value="KAJ8665624.1"/>
    <property type="molecule type" value="Genomic_DNA"/>
</dbReference>
<keyword evidence="2" id="KW-1185">Reference proteome</keyword>
<gene>
    <name evidence="1" type="ORF">QAD02_007286</name>
</gene>